<dbReference type="InterPro" id="IPR024752">
    <property type="entry name" value="Myb/SANT-like_dom"/>
</dbReference>
<name>A0AAN8W406_9MAGN</name>
<proteinExistence type="inferred from homology"/>
<comment type="cofactor">
    <cofactor evidence="1">
        <name>a divalent metal cation</name>
        <dbReference type="ChEBI" id="CHEBI:60240"/>
    </cofactor>
</comment>
<dbReference type="Proteomes" id="UP001370490">
    <property type="component" value="Unassembled WGS sequence"/>
</dbReference>
<evidence type="ECO:0000313" key="12">
    <source>
        <dbReference type="EMBL" id="KAK6939553.1"/>
    </source>
</evidence>
<feature type="domain" description="Myb/SANT-like" evidence="9">
    <location>
        <begin position="254"/>
        <end position="350"/>
    </location>
</feature>
<dbReference type="InterPro" id="IPR058353">
    <property type="entry name" value="DUF8040"/>
</dbReference>
<evidence type="ECO:0000256" key="1">
    <source>
        <dbReference type="ARBA" id="ARBA00001968"/>
    </source>
</evidence>
<dbReference type="GO" id="GO:0005634">
    <property type="term" value="C:nucleus"/>
    <property type="evidence" value="ECO:0007669"/>
    <property type="project" value="UniProtKB-SubCell"/>
</dbReference>
<dbReference type="Pfam" id="PF13359">
    <property type="entry name" value="DDE_Tnp_4"/>
    <property type="match status" value="1"/>
</dbReference>
<dbReference type="AlphaFoldDB" id="A0AAN8W406"/>
<comment type="caution">
    <text evidence="12">The sequence shown here is derived from an EMBL/GenBank/DDBJ whole genome shotgun (WGS) entry which is preliminary data.</text>
</comment>
<feature type="region of interest" description="Disordered" evidence="8">
    <location>
        <begin position="225"/>
        <end position="245"/>
    </location>
</feature>
<feature type="domain" description="DDE Tnp4" evidence="10">
    <location>
        <begin position="120"/>
        <end position="227"/>
    </location>
</feature>
<dbReference type="Pfam" id="PF12776">
    <property type="entry name" value="Myb_DNA-bind_3"/>
    <property type="match status" value="1"/>
</dbReference>
<evidence type="ECO:0000313" key="13">
    <source>
        <dbReference type="Proteomes" id="UP001370490"/>
    </source>
</evidence>
<feature type="domain" description="DUF8040" evidence="11">
    <location>
        <begin position="9"/>
        <end position="84"/>
    </location>
</feature>
<dbReference type="GO" id="GO:0046872">
    <property type="term" value="F:metal ion binding"/>
    <property type="evidence" value="ECO:0007669"/>
    <property type="project" value="UniProtKB-KW"/>
</dbReference>
<keyword evidence="5" id="KW-0479">Metal-binding</keyword>
<dbReference type="PANTHER" id="PTHR22930:SF268">
    <property type="entry name" value="NUCLEASE HARBI1"/>
    <property type="match status" value="1"/>
</dbReference>
<evidence type="ECO:0000256" key="8">
    <source>
        <dbReference type="SAM" id="MobiDB-lite"/>
    </source>
</evidence>
<keyword evidence="13" id="KW-1185">Reference proteome</keyword>
<evidence type="ECO:0000259" key="11">
    <source>
        <dbReference type="Pfam" id="PF26138"/>
    </source>
</evidence>
<dbReference type="InterPro" id="IPR027806">
    <property type="entry name" value="HARBI1_dom"/>
</dbReference>
<evidence type="ECO:0000256" key="2">
    <source>
        <dbReference type="ARBA" id="ARBA00004123"/>
    </source>
</evidence>
<evidence type="ECO:0000259" key="9">
    <source>
        <dbReference type="Pfam" id="PF12776"/>
    </source>
</evidence>
<evidence type="ECO:0000256" key="4">
    <source>
        <dbReference type="ARBA" id="ARBA00022722"/>
    </source>
</evidence>
<keyword evidence="6" id="KW-0378">Hydrolase</keyword>
<accession>A0AAN8W406</accession>
<dbReference type="Pfam" id="PF26138">
    <property type="entry name" value="DUF8040"/>
    <property type="match status" value="1"/>
</dbReference>
<reference evidence="12 13" key="1">
    <citation type="submission" date="2023-12" db="EMBL/GenBank/DDBJ databases">
        <title>A high-quality genome assembly for Dillenia turbinata (Dilleniales).</title>
        <authorList>
            <person name="Chanderbali A."/>
        </authorList>
    </citation>
    <scope>NUCLEOTIDE SEQUENCE [LARGE SCALE GENOMIC DNA]</scope>
    <source>
        <strain evidence="12">LSX21</strain>
        <tissue evidence="12">Leaf</tissue>
    </source>
</reference>
<organism evidence="12 13">
    <name type="scientific">Dillenia turbinata</name>
    <dbReference type="NCBI Taxonomy" id="194707"/>
    <lineage>
        <taxon>Eukaryota</taxon>
        <taxon>Viridiplantae</taxon>
        <taxon>Streptophyta</taxon>
        <taxon>Embryophyta</taxon>
        <taxon>Tracheophyta</taxon>
        <taxon>Spermatophyta</taxon>
        <taxon>Magnoliopsida</taxon>
        <taxon>eudicotyledons</taxon>
        <taxon>Gunneridae</taxon>
        <taxon>Pentapetalae</taxon>
        <taxon>Dilleniales</taxon>
        <taxon>Dilleniaceae</taxon>
        <taxon>Dillenia</taxon>
    </lineage>
</organism>
<dbReference type="GO" id="GO:0016787">
    <property type="term" value="F:hydrolase activity"/>
    <property type="evidence" value="ECO:0007669"/>
    <property type="project" value="UniProtKB-KW"/>
</dbReference>
<dbReference type="EMBL" id="JBAMMX010000005">
    <property type="protein sequence ID" value="KAK6939553.1"/>
    <property type="molecule type" value="Genomic_DNA"/>
</dbReference>
<protein>
    <submittedName>
        <fullName evidence="12">Myb/SANT-like domain</fullName>
    </submittedName>
</protein>
<comment type="similarity">
    <text evidence="3">Belongs to the HARBI1 family.</text>
</comment>
<evidence type="ECO:0000256" key="7">
    <source>
        <dbReference type="ARBA" id="ARBA00023242"/>
    </source>
</evidence>
<evidence type="ECO:0000256" key="3">
    <source>
        <dbReference type="ARBA" id="ARBA00006958"/>
    </source>
</evidence>
<evidence type="ECO:0000259" key="10">
    <source>
        <dbReference type="Pfam" id="PF13359"/>
    </source>
</evidence>
<evidence type="ECO:0000256" key="6">
    <source>
        <dbReference type="ARBA" id="ARBA00022801"/>
    </source>
</evidence>
<gene>
    <name evidence="12" type="ORF">RJ641_029084</name>
</gene>
<feature type="compositionally biased region" description="Polar residues" evidence="8">
    <location>
        <begin position="227"/>
        <end position="240"/>
    </location>
</feature>
<keyword evidence="7" id="KW-0539">Nucleus</keyword>
<comment type="subcellular location">
    <subcellularLocation>
        <location evidence="2">Nucleus</location>
    </subcellularLocation>
</comment>
<sequence>MQLRTSGNVNKVIRMGPETFGQLCELLQTHGGLKPTQRATVEEQVAKFLHILSLPAKNGKCLFFYRRSGETISRHFHRVLKAVIAMEAYFLRQPSGEEVPIEILSNERFYPYFKDCVGAIDRTHVRVKVFGTNATRYCGRKDHPTQNVLAACSFDLKFTYVLLGWDGTASDSRIIKNALTREDKLVIPKGKFYLVDAGFMLKHGLITPYRGVDPDVEIIKEVDEELTSQNPPEEQTNYSQDSKKHKRMKKENMKWTLQMDNAFIEAMLNQHYQGFRVDGTFTTTAYNNIIKELKEKLGMDLSKMHLKNRMKTLKDHFNECYDLFRNGKYSGFSWSYVTKTFHAEDEVWDQLLKGVETAKEKRKRWAIEPNEDQLESFVDVERLLSENEITLESFDTESSKAMEQVLKHCDQKPTQGTNFVKGKKRKVSVDEKLELLKGALENVTNAIREGNCILQKSRALVYSEDEIYSELLSIGVEEELIDDCYLFLIHNPNTMLLLNMRLAVQILLIVSSSGRPSSFL</sequence>
<dbReference type="InterPro" id="IPR045249">
    <property type="entry name" value="HARBI1-like"/>
</dbReference>
<keyword evidence="4" id="KW-0540">Nuclease</keyword>
<dbReference type="GO" id="GO:0004518">
    <property type="term" value="F:nuclease activity"/>
    <property type="evidence" value="ECO:0007669"/>
    <property type="project" value="UniProtKB-KW"/>
</dbReference>
<dbReference type="PANTHER" id="PTHR22930">
    <property type="match status" value="1"/>
</dbReference>
<evidence type="ECO:0000256" key="5">
    <source>
        <dbReference type="ARBA" id="ARBA00022723"/>
    </source>
</evidence>